<dbReference type="EMBL" id="KN847336">
    <property type="protein sequence ID" value="KIW42534.1"/>
    <property type="molecule type" value="Genomic_DNA"/>
</dbReference>
<dbReference type="HOGENOM" id="CLU_1992661_0_0_1"/>
<dbReference type="AlphaFoldDB" id="A0A0D2E444"/>
<dbReference type="GeneID" id="27358149"/>
<dbReference type="VEuPathDB" id="FungiDB:PV06_06075"/>
<feature type="region of interest" description="Disordered" evidence="1">
    <location>
        <begin position="1"/>
        <end position="27"/>
    </location>
</feature>
<organism evidence="2 3">
    <name type="scientific">Exophiala oligosperma</name>
    <dbReference type="NCBI Taxonomy" id="215243"/>
    <lineage>
        <taxon>Eukaryota</taxon>
        <taxon>Fungi</taxon>
        <taxon>Dikarya</taxon>
        <taxon>Ascomycota</taxon>
        <taxon>Pezizomycotina</taxon>
        <taxon>Eurotiomycetes</taxon>
        <taxon>Chaetothyriomycetidae</taxon>
        <taxon>Chaetothyriales</taxon>
        <taxon>Herpotrichiellaceae</taxon>
        <taxon>Exophiala</taxon>
    </lineage>
</organism>
<evidence type="ECO:0000313" key="2">
    <source>
        <dbReference type="EMBL" id="KIW42534.1"/>
    </source>
</evidence>
<proteinExistence type="predicted"/>
<accession>A0A0D2E444</accession>
<feature type="compositionally biased region" description="Polar residues" evidence="1">
    <location>
        <begin position="18"/>
        <end position="27"/>
    </location>
</feature>
<evidence type="ECO:0000313" key="3">
    <source>
        <dbReference type="Proteomes" id="UP000053342"/>
    </source>
</evidence>
<keyword evidence="3" id="KW-1185">Reference proteome</keyword>
<dbReference type="Proteomes" id="UP000053342">
    <property type="component" value="Unassembled WGS sequence"/>
</dbReference>
<sequence length="125" mass="14314">MEARPRNSATTRAAATTSHLNQNTPSEKLTFRKPGCCHEVYDRNQYSSFRYSSTGGILSVIPRYAVTDRSQPLKAPSLFGYLESFGFRCHSLDRGPFPTNYRICWQLRQWPLCEDDLLDKCTLNS</sequence>
<dbReference type="RefSeq" id="XP_016262750.1">
    <property type="nucleotide sequence ID" value="XM_016407146.1"/>
</dbReference>
<gene>
    <name evidence="2" type="ORF">PV06_06075</name>
</gene>
<reference evidence="2 3" key="1">
    <citation type="submission" date="2015-01" db="EMBL/GenBank/DDBJ databases">
        <title>The Genome Sequence of Exophiala oligosperma CBS72588.</title>
        <authorList>
            <consortium name="The Broad Institute Genomics Platform"/>
            <person name="Cuomo C."/>
            <person name="de Hoog S."/>
            <person name="Gorbushina A."/>
            <person name="Stielow B."/>
            <person name="Teixiera M."/>
            <person name="Abouelleil A."/>
            <person name="Chapman S.B."/>
            <person name="Priest M."/>
            <person name="Young S.K."/>
            <person name="Wortman J."/>
            <person name="Nusbaum C."/>
            <person name="Birren B."/>
        </authorList>
    </citation>
    <scope>NUCLEOTIDE SEQUENCE [LARGE SCALE GENOMIC DNA]</scope>
    <source>
        <strain evidence="2 3">CBS 72588</strain>
    </source>
</reference>
<protein>
    <submittedName>
        <fullName evidence="2">Uncharacterized protein</fullName>
    </submittedName>
</protein>
<name>A0A0D2E444_9EURO</name>
<evidence type="ECO:0000256" key="1">
    <source>
        <dbReference type="SAM" id="MobiDB-lite"/>
    </source>
</evidence>